<accession>A0ABZ2KZU2</accession>
<dbReference type="InterPro" id="IPR043519">
    <property type="entry name" value="NT_sf"/>
</dbReference>
<evidence type="ECO:0000313" key="2">
    <source>
        <dbReference type="Proteomes" id="UP001374803"/>
    </source>
</evidence>
<dbReference type="Gene3D" id="3.30.460.10">
    <property type="entry name" value="Beta Polymerase, domain 2"/>
    <property type="match status" value="1"/>
</dbReference>
<reference evidence="1" key="1">
    <citation type="submission" date="2021-12" db="EMBL/GenBank/DDBJ databases">
        <title>Discovery of the Pendulisporaceae a myxobacterial family with distinct sporulation behavior and unique specialized metabolism.</title>
        <authorList>
            <person name="Garcia R."/>
            <person name="Popoff A."/>
            <person name="Bader C.D."/>
            <person name="Loehr J."/>
            <person name="Walesch S."/>
            <person name="Walt C."/>
            <person name="Boldt J."/>
            <person name="Bunk B."/>
            <person name="Haeckl F.J.F.P.J."/>
            <person name="Gunesch A.P."/>
            <person name="Birkelbach J."/>
            <person name="Nuebel U."/>
            <person name="Pietschmann T."/>
            <person name="Bach T."/>
            <person name="Mueller R."/>
        </authorList>
    </citation>
    <scope>NUCLEOTIDE SEQUENCE</scope>
    <source>
        <strain evidence="1">MSr11367</strain>
    </source>
</reference>
<gene>
    <name evidence="1" type="ORF">LVJ94_40065</name>
</gene>
<name>A0ABZ2KZU2_9BACT</name>
<organism evidence="1 2">
    <name type="scientific">Pendulispora rubella</name>
    <dbReference type="NCBI Taxonomy" id="2741070"/>
    <lineage>
        <taxon>Bacteria</taxon>
        <taxon>Pseudomonadati</taxon>
        <taxon>Myxococcota</taxon>
        <taxon>Myxococcia</taxon>
        <taxon>Myxococcales</taxon>
        <taxon>Sorangiineae</taxon>
        <taxon>Pendulisporaceae</taxon>
        <taxon>Pendulispora</taxon>
    </lineage>
</organism>
<dbReference type="Gene3D" id="1.20.120.330">
    <property type="entry name" value="Nucleotidyltransferases domain 2"/>
    <property type="match status" value="1"/>
</dbReference>
<dbReference type="RefSeq" id="WP_394832718.1">
    <property type="nucleotide sequence ID" value="NZ_CP089929.1"/>
</dbReference>
<dbReference type="EMBL" id="CP089983">
    <property type="protein sequence ID" value="WXB03091.1"/>
    <property type="molecule type" value="Genomic_DNA"/>
</dbReference>
<protein>
    <submittedName>
        <fullName evidence="1">Nucleotidyltransferase domain-containing protein</fullName>
    </submittedName>
</protein>
<dbReference type="Proteomes" id="UP001374803">
    <property type="component" value="Chromosome"/>
</dbReference>
<keyword evidence="2" id="KW-1185">Reference proteome</keyword>
<dbReference type="SUPFAM" id="SSF81301">
    <property type="entry name" value="Nucleotidyltransferase"/>
    <property type="match status" value="1"/>
</dbReference>
<evidence type="ECO:0000313" key="1">
    <source>
        <dbReference type="EMBL" id="WXB03091.1"/>
    </source>
</evidence>
<sequence>MMPIHREAADRVVTELSNDSRIAGIGVGGSWLTGMDRYSDIDFVVAVYPEHEEAVSAERVTMAERCGSLLAAFTGEHVGEPRLLVCLYGPPVLHVDLKFVSLSDLHERVEDPEILWQRGEDMSRAMNGREASYPYPDLQWIEDRFWVWVHYGALKIGRGELFEAIDFIGYLRAQVLGPLLLARLGRRPTGVRRIEEVSSEASAALAKTLCGHDRASCGKALRAAIELYRELRRGRGIAQREAAELAATSYLDEVL</sequence>
<proteinExistence type="predicted"/>